<accession>A0A4Y9ZSW7</accession>
<evidence type="ECO:0000256" key="2">
    <source>
        <dbReference type="SAM" id="SignalP"/>
    </source>
</evidence>
<keyword evidence="2" id="KW-0732">Signal</keyword>
<sequence length="388" mass="37497">MKFSSALTSLIFLFPLLAGQASAGVTGRAAGQKNVGGKGGNNNGNKAAKGTAAAAGAAGGNAQTATTLDSAVVATGFAQDGQAQQVAGQVASLTSTNNFINFCATVPNMPITNGQQIKTGSCNPAPMGVIASTSNIPSSKFTNPKNMDNLPANQKFTISMAVSNLQMGNFVNANTNYYSAPQQLNAQGDIIGHTHVVIEKLDSLAQTTPTNPLNFAFFKGVNTAAVNGAVTADVDSGLPAGTYRLASINAAANHQPVLVAVAQHGTLDDMVYFTVGGAGAAAANTTAGAAKGSKGGKGGAASAAASSAAASSTAAAGAAGKGQQGGKGNNGAAKGNNGAAKGGAGAGAANGAAAGAGAGAAKGGAGNKGAKGRALGSRFRRSRLARES</sequence>
<dbReference type="PANTHER" id="PTHR34587:SF2">
    <property type="entry name" value="G-PROTEIN COUPLED RECEPTORS FAMILY 1 PROFILE DOMAIN-CONTAINING PROTEIN"/>
    <property type="match status" value="1"/>
</dbReference>
<feature type="signal peptide" evidence="2">
    <location>
        <begin position="1"/>
        <end position="23"/>
    </location>
</feature>
<evidence type="ECO:0000313" key="3">
    <source>
        <dbReference type="EMBL" id="TFY76578.1"/>
    </source>
</evidence>
<dbReference type="AlphaFoldDB" id="A0A4Y9ZSW7"/>
<gene>
    <name evidence="3" type="ORF">EWM64_g7436</name>
</gene>
<evidence type="ECO:0000313" key="4">
    <source>
        <dbReference type="Proteomes" id="UP000298061"/>
    </source>
</evidence>
<dbReference type="EMBL" id="SFCI01001164">
    <property type="protein sequence ID" value="TFY76578.1"/>
    <property type="molecule type" value="Genomic_DNA"/>
</dbReference>
<feature type="region of interest" description="Disordered" evidence="1">
    <location>
        <begin position="318"/>
        <end position="388"/>
    </location>
</feature>
<dbReference type="STRING" id="135208.A0A4Y9ZSW7"/>
<keyword evidence="4" id="KW-1185">Reference proteome</keyword>
<evidence type="ECO:0000256" key="1">
    <source>
        <dbReference type="SAM" id="MobiDB-lite"/>
    </source>
</evidence>
<proteinExistence type="predicted"/>
<dbReference type="InterPro" id="IPR053216">
    <property type="entry name" value="Appressorial_penetr-assoc"/>
</dbReference>
<protein>
    <submittedName>
        <fullName evidence="3">Uncharacterized protein</fullName>
    </submittedName>
</protein>
<feature type="compositionally biased region" description="Basic residues" evidence="1">
    <location>
        <begin position="378"/>
        <end position="388"/>
    </location>
</feature>
<feature type="chain" id="PRO_5021341271" evidence="2">
    <location>
        <begin position="24"/>
        <end position="388"/>
    </location>
</feature>
<feature type="compositionally biased region" description="Gly residues" evidence="1">
    <location>
        <begin position="340"/>
        <end position="369"/>
    </location>
</feature>
<feature type="compositionally biased region" description="Gly residues" evidence="1">
    <location>
        <begin position="319"/>
        <end position="329"/>
    </location>
</feature>
<comment type="caution">
    <text evidence="3">The sequence shown here is derived from an EMBL/GenBank/DDBJ whole genome shotgun (WGS) entry which is preliminary data.</text>
</comment>
<name>A0A4Y9ZSW7_9AGAM</name>
<feature type="compositionally biased region" description="Low complexity" evidence="1">
    <location>
        <begin position="330"/>
        <end position="339"/>
    </location>
</feature>
<dbReference type="PANTHER" id="PTHR34587">
    <property type="entry name" value="VWFA DOMAIN-CONTAINING PROTEIN"/>
    <property type="match status" value="1"/>
</dbReference>
<dbReference type="Proteomes" id="UP000298061">
    <property type="component" value="Unassembled WGS sequence"/>
</dbReference>
<dbReference type="OrthoDB" id="2336871at2759"/>
<organism evidence="3 4">
    <name type="scientific">Hericium alpestre</name>
    <dbReference type="NCBI Taxonomy" id="135208"/>
    <lineage>
        <taxon>Eukaryota</taxon>
        <taxon>Fungi</taxon>
        <taxon>Dikarya</taxon>
        <taxon>Basidiomycota</taxon>
        <taxon>Agaricomycotina</taxon>
        <taxon>Agaricomycetes</taxon>
        <taxon>Russulales</taxon>
        <taxon>Hericiaceae</taxon>
        <taxon>Hericium</taxon>
    </lineage>
</organism>
<reference evidence="3 4" key="1">
    <citation type="submission" date="2019-02" db="EMBL/GenBank/DDBJ databases">
        <title>Genome sequencing of the rare red list fungi Hericium alpestre (H. flagellum).</title>
        <authorList>
            <person name="Buettner E."/>
            <person name="Kellner H."/>
        </authorList>
    </citation>
    <scope>NUCLEOTIDE SEQUENCE [LARGE SCALE GENOMIC DNA]</scope>
    <source>
        <strain evidence="3 4">DSM 108284</strain>
    </source>
</reference>